<dbReference type="Proteomes" id="UP001500920">
    <property type="component" value="Unassembled WGS sequence"/>
</dbReference>
<accession>A0ABP7EJZ8</accession>
<dbReference type="SMART" id="SM00345">
    <property type="entry name" value="HTH_GNTR"/>
    <property type="match status" value="1"/>
</dbReference>
<keyword evidence="2" id="KW-0238">DNA-binding</keyword>
<protein>
    <submittedName>
        <fullName evidence="5">GntR family transcriptional regulator</fullName>
    </submittedName>
</protein>
<dbReference type="InterPro" id="IPR000524">
    <property type="entry name" value="Tscrpt_reg_HTH_GntR"/>
</dbReference>
<evidence type="ECO:0000256" key="1">
    <source>
        <dbReference type="ARBA" id="ARBA00023015"/>
    </source>
</evidence>
<dbReference type="SUPFAM" id="SSF46785">
    <property type="entry name" value="Winged helix' DNA-binding domain"/>
    <property type="match status" value="1"/>
</dbReference>
<name>A0ABP7EJZ8_9STAP</name>
<dbReference type="Pfam" id="PF00392">
    <property type="entry name" value="GntR"/>
    <property type="match status" value="1"/>
</dbReference>
<dbReference type="InterPro" id="IPR036388">
    <property type="entry name" value="WH-like_DNA-bd_sf"/>
</dbReference>
<keyword evidence="1" id="KW-0805">Transcription regulation</keyword>
<dbReference type="Gene3D" id="1.10.10.10">
    <property type="entry name" value="Winged helix-like DNA-binding domain superfamily/Winged helix DNA-binding domain"/>
    <property type="match status" value="1"/>
</dbReference>
<evidence type="ECO:0000256" key="3">
    <source>
        <dbReference type="ARBA" id="ARBA00023163"/>
    </source>
</evidence>
<proteinExistence type="predicted"/>
<dbReference type="RefSeq" id="WP_344701647.1">
    <property type="nucleotide sequence ID" value="NZ_BAABCK010000015.1"/>
</dbReference>
<dbReference type="CDD" id="cd07377">
    <property type="entry name" value="WHTH_GntR"/>
    <property type="match status" value="1"/>
</dbReference>
<sequence>MKIFLSNTSKEPFYTQIYVQVKSLILTGDLTEGQSLPSMRKLAKELGVSVITAKRAYEELEKEGYTYSIVGKGSFVAEQNLSIIKERKMKAVEEQMHDVIANSKEIGISLEELQEMLNIFYKE</sequence>
<evidence type="ECO:0000259" key="4">
    <source>
        <dbReference type="PROSITE" id="PS50949"/>
    </source>
</evidence>
<reference evidence="6" key="1">
    <citation type="journal article" date="2019" name="Int. J. Syst. Evol. Microbiol.">
        <title>The Global Catalogue of Microorganisms (GCM) 10K type strain sequencing project: providing services to taxonomists for standard genome sequencing and annotation.</title>
        <authorList>
            <consortium name="The Broad Institute Genomics Platform"/>
            <consortium name="The Broad Institute Genome Sequencing Center for Infectious Disease"/>
            <person name="Wu L."/>
            <person name="Ma J."/>
        </authorList>
    </citation>
    <scope>NUCLEOTIDE SEQUENCE [LARGE SCALE GENOMIC DNA]</scope>
    <source>
        <strain evidence="6">JCM 16981</strain>
    </source>
</reference>
<dbReference type="InterPro" id="IPR036390">
    <property type="entry name" value="WH_DNA-bd_sf"/>
</dbReference>
<keyword evidence="6" id="KW-1185">Reference proteome</keyword>
<dbReference type="EMBL" id="BAABCK010000015">
    <property type="protein sequence ID" value="GAA3720235.1"/>
    <property type="molecule type" value="Genomic_DNA"/>
</dbReference>
<evidence type="ECO:0000313" key="6">
    <source>
        <dbReference type="Proteomes" id="UP001500920"/>
    </source>
</evidence>
<gene>
    <name evidence="5" type="ORF">GCM10022378_07840</name>
</gene>
<feature type="domain" description="HTH gntR-type" evidence="4">
    <location>
        <begin position="11"/>
        <end position="79"/>
    </location>
</feature>
<dbReference type="PANTHER" id="PTHR38445">
    <property type="entry name" value="HTH-TYPE TRANSCRIPTIONAL REPRESSOR YTRA"/>
    <property type="match status" value="1"/>
</dbReference>
<keyword evidence="3" id="KW-0804">Transcription</keyword>
<organism evidence="5 6">
    <name type="scientific">Salinicoccus jeotgali</name>
    <dbReference type="NCBI Taxonomy" id="381634"/>
    <lineage>
        <taxon>Bacteria</taxon>
        <taxon>Bacillati</taxon>
        <taxon>Bacillota</taxon>
        <taxon>Bacilli</taxon>
        <taxon>Bacillales</taxon>
        <taxon>Staphylococcaceae</taxon>
        <taxon>Salinicoccus</taxon>
    </lineage>
</organism>
<evidence type="ECO:0000313" key="5">
    <source>
        <dbReference type="EMBL" id="GAA3720235.1"/>
    </source>
</evidence>
<comment type="caution">
    <text evidence="5">The sequence shown here is derived from an EMBL/GenBank/DDBJ whole genome shotgun (WGS) entry which is preliminary data.</text>
</comment>
<dbReference type="PROSITE" id="PS50949">
    <property type="entry name" value="HTH_GNTR"/>
    <property type="match status" value="1"/>
</dbReference>
<evidence type="ECO:0000256" key="2">
    <source>
        <dbReference type="ARBA" id="ARBA00023125"/>
    </source>
</evidence>
<dbReference type="PANTHER" id="PTHR38445:SF7">
    <property type="entry name" value="GNTR-FAMILY TRANSCRIPTIONAL REGULATOR"/>
    <property type="match status" value="1"/>
</dbReference>